<protein>
    <submittedName>
        <fullName evidence="1">Uncharacterized protein</fullName>
    </submittedName>
</protein>
<name>A0A917G2F8_9BACL</name>
<gene>
    <name evidence="1" type="ORF">GCM10010916_39190</name>
</gene>
<evidence type="ECO:0000313" key="1">
    <source>
        <dbReference type="EMBL" id="GGG18538.1"/>
    </source>
</evidence>
<dbReference type="AlphaFoldDB" id="A0A917G2F8"/>
<dbReference type="RefSeq" id="WP_188532762.1">
    <property type="nucleotide sequence ID" value="NZ_BMGR01000014.1"/>
</dbReference>
<dbReference type="EMBL" id="BMGR01000014">
    <property type="protein sequence ID" value="GGG18538.1"/>
    <property type="molecule type" value="Genomic_DNA"/>
</dbReference>
<organism evidence="1 2">
    <name type="scientific">Paenibacillus abyssi</name>
    <dbReference type="NCBI Taxonomy" id="1340531"/>
    <lineage>
        <taxon>Bacteria</taxon>
        <taxon>Bacillati</taxon>
        <taxon>Bacillota</taxon>
        <taxon>Bacilli</taxon>
        <taxon>Bacillales</taxon>
        <taxon>Paenibacillaceae</taxon>
        <taxon>Paenibacillus</taxon>
    </lineage>
</organism>
<reference evidence="1" key="2">
    <citation type="submission" date="2020-09" db="EMBL/GenBank/DDBJ databases">
        <authorList>
            <person name="Sun Q."/>
            <person name="Zhou Y."/>
        </authorList>
    </citation>
    <scope>NUCLEOTIDE SEQUENCE</scope>
    <source>
        <strain evidence="1">CGMCC 1.12987</strain>
    </source>
</reference>
<proteinExistence type="predicted"/>
<reference evidence="1" key="1">
    <citation type="journal article" date="2014" name="Int. J. Syst. Evol. Microbiol.">
        <title>Complete genome sequence of Corynebacterium casei LMG S-19264T (=DSM 44701T), isolated from a smear-ripened cheese.</title>
        <authorList>
            <consortium name="US DOE Joint Genome Institute (JGI-PGF)"/>
            <person name="Walter F."/>
            <person name="Albersmeier A."/>
            <person name="Kalinowski J."/>
            <person name="Ruckert C."/>
        </authorList>
    </citation>
    <scope>NUCLEOTIDE SEQUENCE</scope>
    <source>
        <strain evidence="1">CGMCC 1.12987</strain>
    </source>
</reference>
<evidence type="ECO:0000313" key="2">
    <source>
        <dbReference type="Proteomes" id="UP000644756"/>
    </source>
</evidence>
<keyword evidence="2" id="KW-1185">Reference proteome</keyword>
<comment type="caution">
    <text evidence="1">The sequence shown here is derived from an EMBL/GenBank/DDBJ whole genome shotgun (WGS) entry which is preliminary data.</text>
</comment>
<dbReference type="Proteomes" id="UP000644756">
    <property type="component" value="Unassembled WGS sequence"/>
</dbReference>
<accession>A0A917G2F8</accession>
<sequence length="99" mass="11128">MRTQVRLNLYERGIVDALVASFGYTAAAARMLVTEYIGVVRKLGGYDTCYDHAERLNQAHKKKYPAEAWLERIEALDRGAAQDKGIAHLERGPAYAHVH</sequence>